<evidence type="ECO:0000256" key="4">
    <source>
        <dbReference type="PIRSR" id="PIRSR001365-1"/>
    </source>
</evidence>
<evidence type="ECO:0000256" key="3">
    <source>
        <dbReference type="PIRNR" id="PIRNR001365"/>
    </source>
</evidence>
<dbReference type="GO" id="GO:0005829">
    <property type="term" value="C:cytosol"/>
    <property type="evidence" value="ECO:0007669"/>
    <property type="project" value="TreeGrafter"/>
</dbReference>
<dbReference type="InterPro" id="IPR013785">
    <property type="entry name" value="Aldolase_TIM"/>
</dbReference>
<feature type="active site" description="Schiff-base intermediate with substrate" evidence="4">
    <location>
        <position position="166"/>
    </location>
</feature>
<gene>
    <name evidence="6" type="ORF">FC39_GL000205</name>
</gene>
<feature type="active site" description="Proton donor/acceptor" evidence="4">
    <location>
        <position position="137"/>
    </location>
</feature>
<keyword evidence="2" id="KW-0704">Schiff base</keyword>
<keyword evidence="7" id="KW-1185">Reference proteome</keyword>
<dbReference type="STRING" id="1423754.FC39_GL000205"/>
<dbReference type="Pfam" id="PF00701">
    <property type="entry name" value="DHDPS"/>
    <property type="match status" value="1"/>
</dbReference>
<evidence type="ECO:0000256" key="2">
    <source>
        <dbReference type="ARBA" id="ARBA00023270"/>
    </source>
</evidence>
<feature type="binding site" evidence="5">
    <location>
        <position position="47"/>
    </location>
    <ligand>
        <name>pyruvate</name>
        <dbReference type="ChEBI" id="CHEBI:15361"/>
    </ligand>
</feature>
<dbReference type="Gene3D" id="3.20.20.70">
    <property type="entry name" value="Aldolase class I"/>
    <property type="match status" value="1"/>
</dbReference>
<name>A0A0R1YEH7_9LACO</name>
<dbReference type="SMART" id="SM01130">
    <property type="entry name" value="DHDPS"/>
    <property type="match status" value="1"/>
</dbReference>
<dbReference type="PRINTS" id="PR00146">
    <property type="entry name" value="DHPICSNTHASE"/>
</dbReference>
<dbReference type="RefSeq" id="WP_025080579.1">
    <property type="nucleotide sequence ID" value="NZ_AZGI01000011.1"/>
</dbReference>
<dbReference type="InterPro" id="IPR002220">
    <property type="entry name" value="DapA-like"/>
</dbReference>
<organism evidence="6 7">
    <name type="scientific">Lactobacillus hamsteri DSM 5661 = JCM 6256</name>
    <dbReference type="NCBI Taxonomy" id="1423754"/>
    <lineage>
        <taxon>Bacteria</taxon>
        <taxon>Bacillati</taxon>
        <taxon>Bacillota</taxon>
        <taxon>Bacilli</taxon>
        <taxon>Lactobacillales</taxon>
        <taxon>Lactobacillaceae</taxon>
        <taxon>Lactobacillus</taxon>
    </lineage>
</organism>
<dbReference type="Proteomes" id="UP000051223">
    <property type="component" value="Unassembled WGS sequence"/>
</dbReference>
<evidence type="ECO:0000256" key="5">
    <source>
        <dbReference type="PIRSR" id="PIRSR001365-2"/>
    </source>
</evidence>
<evidence type="ECO:0000313" key="7">
    <source>
        <dbReference type="Proteomes" id="UP000051223"/>
    </source>
</evidence>
<accession>A0A0R1YEH7</accession>
<dbReference type="SUPFAM" id="SSF51569">
    <property type="entry name" value="Aldolase"/>
    <property type="match status" value="1"/>
</dbReference>
<keyword evidence="1 3" id="KW-0456">Lyase</keyword>
<dbReference type="CDD" id="cd00408">
    <property type="entry name" value="DHDPS-like"/>
    <property type="match status" value="1"/>
</dbReference>
<dbReference type="OrthoDB" id="9771791at2"/>
<dbReference type="GO" id="GO:0019262">
    <property type="term" value="P:N-acetylneuraminate catabolic process"/>
    <property type="evidence" value="ECO:0007669"/>
    <property type="project" value="TreeGrafter"/>
</dbReference>
<dbReference type="PIRSF" id="PIRSF001365">
    <property type="entry name" value="DHDPS"/>
    <property type="match status" value="1"/>
</dbReference>
<comment type="similarity">
    <text evidence="3">Belongs to the DapA family.</text>
</comment>
<dbReference type="PANTHER" id="PTHR42849:SF1">
    <property type="entry name" value="N-ACETYLNEURAMINATE LYASE"/>
    <property type="match status" value="1"/>
</dbReference>
<dbReference type="AlphaFoldDB" id="A0A0R1YEH7"/>
<dbReference type="PATRIC" id="fig|1423754.3.peg.216"/>
<dbReference type="InterPro" id="IPR020625">
    <property type="entry name" value="Schiff_base-form_aldolases_AS"/>
</dbReference>
<evidence type="ECO:0000256" key="1">
    <source>
        <dbReference type="ARBA" id="ARBA00023239"/>
    </source>
</evidence>
<dbReference type="GO" id="GO:0008747">
    <property type="term" value="F:N-acetylneuraminate lyase activity"/>
    <property type="evidence" value="ECO:0007669"/>
    <property type="project" value="TreeGrafter"/>
</dbReference>
<sequence>MSLLENYHIAVPTAFDKNEDLNTEATIKHIQYLNDIGIKSVLVCASTGEQHSLTLKEKFELLDCLSNLNLNEDFNLIFGVSSIRQKEAIQLAKKVHDTPEVSTILIGYSPYILPTQDEALKYTHLIISAAGKPAIIYNNPLRTGFDLSVDSFEKIVNDNDLIVGLKEAGDPHKISEIKKGVTKSLNYYIGGEKELESKIKFGYNSLSSIAGNVYPKEIEQWFSALLNKDVNDNYDDLQIKIDEIFSNSPLPYIKKQISKKEHIDFGICRTPLGN</sequence>
<comment type="caution">
    <text evidence="6">The sequence shown here is derived from an EMBL/GenBank/DDBJ whole genome shotgun (WGS) entry which is preliminary data.</text>
</comment>
<protein>
    <submittedName>
        <fullName evidence="6">Dihydrodipicolinate synthetase family protein</fullName>
    </submittedName>
</protein>
<dbReference type="eggNOG" id="COG0329">
    <property type="taxonomic scope" value="Bacteria"/>
</dbReference>
<dbReference type="EMBL" id="AZGI01000011">
    <property type="protein sequence ID" value="KRM40721.1"/>
    <property type="molecule type" value="Genomic_DNA"/>
</dbReference>
<dbReference type="PROSITE" id="PS00666">
    <property type="entry name" value="DHDPS_2"/>
    <property type="match status" value="1"/>
</dbReference>
<proteinExistence type="inferred from homology"/>
<evidence type="ECO:0000313" key="6">
    <source>
        <dbReference type="EMBL" id="KRM40721.1"/>
    </source>
</evidence>
<dbReference type="PANTHER" id="PTHR42849">
    <property type="entry name" value="N-ACETYLNEURAMINATE LYASE"/>
    <property type="match status" value="1"/>
</dbReference>
<reference evidence="6 7" key="1">
    <citation type="journal article" date="2015" name="Genome Announc.">
        <title>Expanding the biotechnology potential of lactobacilli through comparative genomics of 213 strains and associated genera.</title>
        <authorList>
            <person name="Sun Z."/>
            <person name="Harris H.M."/>
            <person name="McCann A."/>
            <person name="Guo C."/>
            <person name="Argimon S."/>
            <person name="Zhang W."/>
            <person name="Yang X."/>
            <person name="Jeffery I.B."/>
            <person name="Cooney J.C."/>
            <person name="Kagawa T.F."/>
            <person name="Liu W."/>
            <person name="Song Y."/>
            <person name="Salvetti E."/>
            <person name="Wrobel A."/>
            <person name="Rasinkangas P."/>
            <person name="Parkhill J."/>
            <person name="Rea M.C."/>
            <person name="O'Sullivan O."/>
            <person name="Ritari J."/>
            <person name="Douillard F.P."/>
            <person name="Paul Ross R."/>
            <person name="Yang R."/>
            <person name="Briner A.E."/>
            <person name="Felis G.E."/>
            <person name="de Vos W.M."/>
            <person name="Barrangou R."/>
            <person name="Klaenhammer T.R."/>
            <person name="Caufield P.W."/>
            <person name="Cui Y."/>
            <person name="Zhang H."/>
            <person name="O'Toole P.W."/>
        </authorList>
    </citation>
    <scope>NUCLEOTIDE SEQUENCE [LARGE SCALE GENOMIC DNA]</scope>
    <source>
        <strain evidence="6 7">DSM 5661</strain>
    </source>
</reference>